<evidence type="ECO:0000313" key="2">
    <source>
        <dbReference type="Proteomes" id="UP000267900"/>
    </source>
</evidence>
<dbReference type="Gene3D" id="3.40.50.150">
    <property type="entry name" value="Vaccinia Virus protein VP39"/>
    <property type="match status" value="1"/>
</dbReference>
<name>A0A3S9PRL2_STRLT</name>
<proteinExistence type="predicted"/>
<reference evidence="1 2" key="1">
    <citation type="submission" date="2018-12" db="EMBL/GenBank/DDBJ databases">
        <title>The whole draft genome of Streptomyce luteoverticillatus CGMCC 15060.</title>
        <authorList>
            <person name="Feng Z."/>
            <person name="Chen G."/>
            <person name="Zhang J."/>
            <person name="Zhu H."/>
            <person name="Yu X."/>
            <person name="Zhang W."/>
            <person name="Zhang X."/>
        </authorList>
    </citation>
    <scope>NUCLEOTIDE SEQUENCE [LARGE SCALE GENOMIC DNA]</scope>
    <source>
        <strain evidence="1 2">CGMCC 15060</strain>
    </source>
</reference>
<dbReference type="GO" id="GO:0032259">
    <property type="term" value="P:methylation"/>
    <property type="evidence" value="ECO:0007669"/>
    <property type="project" value="UniProtKB-KW"/>
</dbReference>
<dbReference type="SUPFAM" id="SSF53335">
    <property type="entry name" value="S-adenosyl-L-methionine-dependent methyltransferases"/>
    <property type="match status" value="1"/>
</dbReference>
<keyword evidence="2" id="KW-1185">Reference proteome</keyword>
<keyword evidence="1" id="KW-0489">Methyltransferase</keyword>
<accession>A0A3S9PRL2</accession>
<dbReference type="Pfam" id="PF13489">
    <property type="entry name" value="Methyltransf_23"/>
    <property type="match status" value="1"/>
</dbReference>
<dbReference type="InterPro" id="IPR029063">
    <property type="entry name" value="SAM-dependent_MTases_sf"/>
</dbReference>
<protein>
    <submittedName>
        <fullName evidence="1">Class I SAM-dependent methyltransferase</fullName>
    </submittedName>
</protein>
<dbReference type="EMBL" id="CP034587">
    <property type="protein sequence ID" value="AZQ75010.1"/>
    <property type="molecule type" value="Genomic_DNA"/>
</dbReference>
<dbReference type="Proteomes" id="UP000267900">
    <property type="component" value="Chromosome"/>
</dbReference>
<sequence>MDDEIVNGRAWARYGQHHLDRGTRLPEVERLDWGFWGTGPGAEVLGDLSGKRLLDIGSGTGRYPAHLALARGATVDAVEASPTQHLRATARYSKVRGVRLVRADAVDFLKEGAAPAYDIAYSVHGFGYIDPHQLLDALARRVREGGSLVFSVLHTNSSGAGPEGTVTPREEILPLAGGGELTVRMWVLSPLLWEDLLVEAGFLVEHIAVLRAPEQSDPLACTLIMAHRRRR</sequence>
<gene>
    <name evidence="1" type="ORF">EKH77_31000</name>
</gene>
<dbReference type="RefSeq" id="WP_126917512.1">
    <property type="nucleotide sequence ID" value="NZ_CP034587.1"/>
</dbReference>
<evidence type="ECO:0000313" key="1">
    <source>
        <dbReference type="EMBL" id="AZQ75010.1"/>
    </source>
</evidence>
<dbReference type="OrthoDB" id="4035289at2"/>
<dbReference type="AlphaFoldDB" id="A0A3S9PRL2"/>
<keyword evidence="1" id="KW-0808">Transferase</keyword>
<dbReference type="CDD" id="cd02440">
    <property type="entry name" value="AdoMet_MTases"/>
    <property type="match status" value="1"/>
</dbReference>
<organism evidence="1 2">
    <name type="scientific">Streptomyces luteoverticillatus</name>
    <name type="common">Streptoverticillium luteoverticillatus</name>
    <dbReference type="NCBI Taxonomy" id="66425"/>
    <lineage>
        <taxon>Bacteria</taxon>
        <taxon>Bacillati</taxon>
        <taxon>Actinomycetota</taxon>
        <taxon>Actinomycetes</taxon>
        <taxon>Kitasatosporales</taxon>
        <taxon>Streptomycetaceae</taxon>
        <taxon>Streptomyces</taxon>
    </lineage>
</organism>
<dbReference type="GO" id="GO:0008168">
    <property type="term" value="F:methyltransferase activity"/>
    <property type="evidence" value="ECO:0007669"/>
    <property type="project" value="UniProtKB-KW"/>
</dbReference>